<dbReference type="KEGG" id="hir:HETIRDRAFT_243953"/>
<organism evidence="1 2">
    <name type="scientific">Heterobasidion irregulare (strain TC 32-1)</name>
    <dbReference type="NCBI Taxonomy" id="747525"/>
    <lineage>
        <taxon>Eukaryota</taxon>
        <taxon>Fungi</taxon>
        <taxon>Dikarya</taxon>
        <taxon>Basidiomycota</taxon>
        <taxon>Agaricomycotina</taxon>
        <taxon>Agaricomycetes</taxon>
        <taxon>Russulales</taxon>
        <taxon>Bondarzewiaceae</taxon>
        <taxon>Heterobasidion</taxon>
        <taxon>Heterobasidion annosum species complex</taxon>
    </lineage>
</organism>
<name>W4JVM2_HETIT</name>
<protein>
    <submittedName>
        <fullName evidence="1">Uncharacterized protein</fullName>
    </submittedName>
</protein>
<accession>W4JVM2</accession>
<dbReference type="Proteomes" id="UP000030671">
    <property type="component" value="Unassembled WGS sequence"/>
</dbReference>
<dbReference type="GeneID" id="20669017"/>
<dbReference type="AlphaFoldDB" id="W4JVM2"/>
<dbReference type="RefSeq" id="XP_009551020.1">
    <property type="nucleotide sequence ID" value="XM_009552725.1"/>
</dbReference>
<keyword evidence="2" id="KW-1185">Reference proteome</keyword>
<proteinExistence type="predicted"/>
<dbReference type="InParanoid" id="W4JVM2"/>
<evidence type="ECO:0000313" key="2">
    <source>
        <dbReference type="Proteomes" id="UP000030671"/>
    </source>
</evidence>
<dbReference type="EMBL" id="KI925463">
    <property type="protein sequence ID" value="ETW77529.1"/>
    <property type="molecule type" value="Genomic_DNA"/>
</dbReference>
<dbReference type="OrthoDB" id="978at2759"/>
<feature type="non-terminal residue" evidence="1">
    <location>
        <position position="89"/>
    </location>
</feature>
<reference evidence="1 2" key="1">
    <citation type="journal article" date="2012" name="New Phytol.">
        <title>Insight into trade-off between wood decay and parasitism from the genome of a fungal forest pathogen.</title>
        <authorList>
            <person name="Olson A."/>
            <person name="Aerts A."/>
            <person name="Asiegbu F."/>
            <person name="Belbahri L."/>
            <person name="Bouzid O."/>
            <person name="Broberg A."/>
            <person name="Canback B."/>
            <person name="Coutinho P.M."/>
            <person name="Cullen D."/>
            <person name="Dalman K."/>
            <person name="Deflorio G."/>
            <person name="van Diepen L.T."/>
            <person name="Dunand C."/>
            <person name="Duplessis S."/>
            <person name="Durling M."/>
            <person name="Gonthier P."/>
            <person name="Grimwood J."/>
            <person name="Fossdal C.G."/>
            <person name="Hansson D."/>
            <person name="Henrissat B."/>
            <person name="Hietala A."/>
            <person name="Himmelstrand K."/>
            <person name="Hoffmeister D."/>
            <person name="Hogberg N."/>
            <person name="James T.Y."/>
            <person name="Karlsson M."/>
            <person name="Kohler A."/>
            <person name="Kues U."/>
            <person name="Lee Y.H."/>
            <person name="Lin Y.C."/>
            <person name="Lind M."/>
            <person name="Lindquist E."/>
            <person name="Lombard V."/>
            <person name="Lucas S."/>
            <person name="Lunden K."/>
            <person name="Morin E."/>
            <person name="Murat C."/>
            <person name="Park J."/>
            <person name="Raffaello T."/>
            <person name="Rouze P."/>
            <person name="Salamov A."/>
            <person name="Schmutz J."/>
            <person name="Solheim H."/>
            <person name="Stahlberg J."/>
            <person name="Velez H."/>
            <person name="de Vries R.P."/>
            <person name="Wiebenga A."/>
            <person name="Woodward S."/>
            <person name="Yakovlev I."/>
            <person name="Garbelotto M."/>
            <person name="Martin F."/>
            <person name="Grigoriev I.V."/>
            <person name="Stenlid J."/>
        </authorList>
    </citation>
    <scope>NUCLEOTIDE SEQUENCE [LARGE SCALE GENOMIC DNA]</scope>
    <source>
        <strain evidence="1 2">TC 32-1</strain>
    </source>
</reference>
<dbReference type="HOGENOM" id="CLU_162827_0_0_1"/>
<feature type="non-terminal residue" evidence="1">
    <location>
        <position position="1"/>
    </location>
</feature>
<sequence>EDVEEEHIHFQNVIATFQQYASYTLAGNNRRRKDLYTLSREDQKLLETLGYKKKLEEVDQAILVNAEFLNKIVANPEIFGHGMEDENVQ</sequence>
<gene>
    <name evidence="1" type="ORF">HETIRDRAFT_243953</name>
</gene>
<evidence type="ECO:0000313" key="1">
    <source>
        <dbReference type="EMBL" id="ETW77529.1"/>
    </source>
</evidence>
<dbReference type="eggNOG" id="ENOG502SY0A">
    <property type="taxonomic scope" value="Eukaryota"/>
</dbReference>